<gene>
    <name evidence="1" type="ORF">Z519_03923</name>
</gene>
<sequence>MQDGFVKTWPRRLLRLEGACIFGSTIWAYSRSGQSWWTFAALLLTPDLGMTGYLANSSVGAALYNAFHTETPPILLLCVALARDNKALTGLALSWLAHIGMDRMLGYGLKYGSSFDHTHLGNLGLTGRKDEKKSTSR</sequence>
<name>A0A0D2IEY0_CLAB1</name>
<proteinExistence type="predicted"/>
<organism evidence="1 2">
    <name type="scientific">Cladophialophora bantiana (strain ATCC 10958 / CBS 173.52 / CDC B-1940 / NIH 8579)</name>
    <name type="common">Xylohypha bantiana</name>
    <dbReference type="NCBI Taxonomy" id="1442370"/>
    <lineage>
        <taxon>Eukaryota</taxon>
        <taxon>Fungi</taxon>
        <taxon>Dikarya</taxon>
        <taxon>Ascomycota</taxon>
        <taxon>Pezizomycotina</taxon>
        <taxon>Eurotiomycetes</taxon>
        <taxon>Chaetothyriomycetidae</taxon>
        <taxon>Chaetothyriales</taxon>
        <taxon>Herpotrichiellaceae</taxon>
        <taxon>Cladophialophora</taxon>
    </lineage>
</organism>
<dbReference type="EMBL" id="KN846984">
    <property type="protein sequence ID" value="KIW95339.1"/>
    <property type="molecule type" value="Genomic_DNA"/>
</dbReference>
<dbReference type="VEuPathDB" id="FungiDB:Z519_03923"/>
<dbReference type="OrthoDB" id="4125791at2759"/>
<evidence type="ECO:0000313" key="2">
    <source>
        <dbReference type="Proteomes" id="UP000053789"/>
    </source>
</evidence>
<accession>A0A0D2IEY0</accession>
<reference evidence="1" key="1">
    <citation type="submission" date="2015-01" db="EMBL/GenBank/DDBJ databases">
        <title>The Genome Sequence of Cladophialophora bantiana CBS 173.52.</title>
        <authorList>
            <consortium name="The Broad Institute Genomics Platform"/>
            <person name="Cuomo C."/>
            <person name="de Hoog S."/>
            <person name="Gorbushina A."/>
            <person name="Stielow B."/>
            <person name="Teixiera M."/>
            <person name="Abouelleil A."/>
            <person name="Chapman S.B."/>
            <person name="Priest M."/>
            <person name="Young S.K."/>
            <person name="Wortman J."/>
            <person name="Nusbaum C."/>
            <person name="Birren B."/>
        </authorList>
    </citation>
    <scope>NUCLEOTIDE SEQUENCE [LARGE SCALE GENOMIC DNA]</scope>
    <source>
        <strain evidence="1">CBS 173.52</strain>
    </source>
</reference>
<dbReference type="HOGENOM" id="CLU_144225_0_0_1"/>
<dbReference type="AlphaFoldDB" id="A0A0D2IEY0"/>
<keyword evidence="2" id="KW-1185">Reference proteome</keyword>
<dbReference type="GeneID" id="27696851"/>
<protein>
    <recommendedName>
        <fullName evidence="3">DUF4260 domain-containing protein</fullName>
    </recommendedName>
</protein>
<dbReference type="Proteomes" id="UP000053789">
    <property type="component" value="Unassembled WGS sequence"/>
</dbReference>
<dbReference type="Pfam" id="PF14079">
    <property type="entry name" value="DUF4260"/>
    <property type="match status" value="1"/>
</dbReference>
<dbReference type="RefSeq" id="XP_016622008.1">
    <property type="nucleotide sequence ID" value="XM_016761670.1"/>
</dbReference>
<evidence type="ECO:0000313" key="1">
    <source>
        <dbReference type="EMBL" id="KIW95339.1"/>
    </source>
</evidence>
<evidence type="ECO:0008006" key="3">
    <source>
        <dbReference type="Google" id="ProtNLM"/>
    </source>
</evidence>
<dbReference type="InterPro" id="IPR025356">
    <property type="entry name" value="DUF4260"/>
</dbReference>